<dbReference type="InterPro" id="IPR035906">
    <property type="entry name" value="MetI-like_sf"/>
</dbReference>
<dbReference type="InterPro" id="IPR025966">
    <property type="entry name" value="OppC_N"/>
</dbReference>
<feature type="compositionally biased region" description="Basic residues" evidence="13">
    <location>
        <begin position="297"/>
        <end position="326"/>
    </location>
</feature>
<evidence type="ECO:0000256" key="6">
    <source>
        <dbReference type="ARBA" id="ARBA00022856"/>
    </source>
</evidence>
<evidence type="ECO:0000256" key="10">
    <source>
        <dbReference type="ARBA" id="ARBA00024202"/>
    </source>
</evidence>
<gene>
    <name evidence="15" type="ORF">SAMN05216252_117101</name>
</gene>
<dbReference type="PANTHER" id="PTHR43386:SF2">
    <property type="entry name" value="OLIGOPEPTIDE TRANSPORT SYSTEM PERMEASE PROTEIN OPPC"/>
    <property type="match status" value="1"/>
</dbReference>
<dbReference type="RefSeq" id="WP_089226657.1">
    <property type="nucleotide sequence ID" value="NZ_FZOF01000017.1"/>
</dbReference>
<keyword evidence="8 12" id="KW-1133">Transmembrane helix</keyword>
<dbReference type="PANTHER" id="PTHR43386">
    <property type="entry name" value="OLIGOPEPTIDE TRANSPORT SYSTEM PERMEASE PROTEIN APPC"/>
    <property type="match status" value="1"/>
</dbReference>
<evidence type="ECO:0000259" key="14">
    <source>
        <dbReference type="PROSITE" id="PS50928"/>
    </source>
</evidence>
<dbReference type="GO" id="GO:0015031">
    <property type="term" value="P:protein transport"/>
    <property type="evidence" value="ECO:0007669"/>
    <property type="project" value="UniProtKB-KW"/>
</dbReference>
<dbReference type="GO" id="GO:0015833">
    <property type="term" value="P:peptide transport"/>
    <property type="evidence" value="ECO:0007669"/>
    <property type="project" value="UniProtKB-KW"/>
</dbReference>
<keyword evidence="7" id="KW-0653">Protein transport</keyword>
<keyword evidence="5 12" id="KW-0812">Transmembrane</keyword>
<feature type="region of interest" description="Disordered" evidence="13">
    <location>
        <begin position="293"/>
        <end position="342"/>
    </location>
</feature>
<dbReference type="PROSITE" id="PS50928">
    <property type="entry name" value="ABC_TM1"/>
    <property type="match status" value="1"/>
</dbReference>
<feature type="transmembrane region" description="Helical" evidence="12">
    <location>
        <begin position="128"/>
        <end position="151"/>
    </location>
</feature>
<dbReference type="OrthoDB" id="6637947at2"/>
<keyword evidence="16" id="KW-1185">Reference proteome</keyword>
<evidence type="ECO:0000256" key="3">
    <source>
        <dbReference type="ARBA" id="ARBA00022475"/>
    </source>
</evidence>
<feature type="transmembrane region" description="Helical" evidence="12">
    <location>
        <begin position="188"/>
        <end position="208"/>
    </location>
</feature>
<dbReference type="Proteomes" id="UP000198280">
    <property type="component" value="Unassembled WGS sequence"/>
</dbReference>
<name>A0A239KWP0_9ACTN</name>
<feature type="domain" description="ABC transmembrane type-1" evidence="14">
    <location>
        <begin position="93"/>
        <end position="283"/>
    </location>
</feature>
<protein>
    <recommendedName>
        <fullName evidence="11">Oligopeptide transport system permease protein OppC</fullName>
    </recommendedName>
</protein>
<accession>A0A239KWP0</accession>
<evidence type="ECO:0000256" key="12">
    <source>
        <dbReference type="RuleBase" id="RU363032"/>
    </source>
</evidence>
<sequence length="342" mass="36590">MTTPASATGTAAPPRSRSRGALVLVRFARNRLALVGIALVVALVLLAYAVPPFLHWTYHDNDFASLDTGPGAAHWFGTTHSGQDLFALTLRGLQKSLVVGLVGGPLTTLIAAVVGASAGYFGGWTDRVLMWFLDLMLVIPAFLLLAVLSPAFQHGTWLFFVILLAAFGWMITGRVVRSMTQTLREREYVLAARYMGVHPLVVIFRHILPNAASILIIDATVQVGAIVLGETSLSYFGFGIQAPDVSLGTLIAAGTPDANTSPWLFFFPAAFLVLIGLSVAFIGDGLRDAFDPTARGAKSRRRARPAVPRSRHARTARTARNPRRKPTAAVVPAAATQEGVTP</sequence>
<comment type="similarity">
    <text evidence="10">Belongs to the binding-protein-dependent transport system permease family. OppBC subfamily.</text>
</comment>
<keyword evidence="3" id="KW-1003">Cell membrane</keyword>
<dbReference type="GO" id="GO:0055085">
    <property type="term" value="P:transmembrane transport"/>
    <property type="evidence" value="ECO:0007669"/>
    <property type="project" value="InterPro"/>
</dbReference>
<keyword evidence="6" id="KW-0571">Peptide transport</keyword>
<evidence type="ECO:0000313" key="15">
    <source>
        <dbReference type="EMBL" id="SNT22651.1"/>
    </source>
</evidence>
<evidence type="ECO:0000256" key="5">
    <source>
        <dbReference type="ARBA" id="ARBA00022692"/>
    </source>
</evidence>
<keyword evidence="4" id="KW-0997">Cell inner membrane</keyword>
<organism evidence="15 16">
    <name type="scientific">Actinacidiphila glaucinigra</name>
    <dbReference type="NCBI Taxonomy" id="235986"/>
    <lineage>
        <taxon>Bacteria</taxon>
        <taxon>Bacillati</taxon>
        <taxon>Actinomycetota</taxon>
        <taxon>Actinomycetes</taxon>
        <taxon>Kitasatosporales</taxon>
        <taxon>Streptomycetaceae</taxon>
        <taxon>Actinacidiphila</taxon>
    </lineage>
</organism>
<proteinExistence type="inferred from homology"/>
<keyword evidence="9 12" id="KW-0472">Membrane</keyword>
<evidence type="ECO:0000256" key="9">
    <source>
        <dbReference type="ARBA" id="ARBA00023136"/>
    </source>
</evidence>
<evidence type="ECO:0000256" key="11">
    <source>
        <dbReference type="ARBA" id="ARBA00072251"/>
    </source>
</evidence>
<comment type="subcellular location">
    <subcellularLocation>
        <location evidence="1">Cell inner membrane</location>
        <topology evidence="1">Multi-pass membrane protein</topology>
    </subcellularLocation>
    <subcellularLocation>
        <location evidence="12">Cell membrane</location>
        <topology evidence="12">Multi-pass membrane protein</topology>
    </subcellularLocation>
</comment>
<evidence type="ECO:0000256" key="2">
    <source>
        <dbReference type="ARBA" id="ARBA00022448"/>
    </source>
</evidence>
<keyword evidence="2 12" id="KW-0813">Transport</keyword>
<dbReference type="SUPFAM" id="SSF161098">
    <property type="entry name" value="MetI-like"/>
    <property type="match status" value="1"/>
</dbReference>
<feature type="transmembrane region" description="Helical" evidence="12">
    <location>
        <begin position="157"/>
        <end position="176"/>
    </location>
</feature>
<evidence type="ECO:0000256" key="4">
    <source>
        <dbReference type="ARBA" id="ARBA00022519"/>
    </source>
</evidence>
<feature type="transmembrane region" description="Helical" evidence="12">
    <location>
        <begin position="32"/>
        <end position="50"/>
    </location>
</feature>
<reference evidence="15 16" key="1">
    <citation type="submission" date="2017-06" db="EMBL/GenBank/DDBJ databases">
        <authorList>
            <person name="Kim H.J."/>
            <person name="Triplett B.A."/>
        </authorList>
    </citation>
    <scope>NUCLEOTIDE SEQUENCE [LARGE SCALE GENOMIC DNA]</scope>
    <source>
        <strain evidence="15 16">CGMCC 4.1858</strain>
    </source>
</reference>
<feature type="compositionally biased region" description="Low complexity" evidence="13">
    <location>
        <begin position="327"/>
        <end position="336"/>
    </location>
</feature>
<evidence type="ECO:0000256" key="13">
    <source>
        <dbReference type="SAM" id="MobiDB-lite"/>
    </source>
</evidence>
<feature type="transmembrane region" description="Helical" evidence="12">
    <location>
        <begin position="263"/>
        <end position="282"/>
    </location>
</feature>
<feature type="transmembrane region" description="Helical" evidence="12">
    <location>
        <begin position="97"/>
        <end position="121"/>
    </location>
</feature>
<dbReference type="Pfam" id="PF12911">
    <property type="entry name" value="OppC_N"/>
    <property type="match status" value="1"/>
</dbReference>
<dbReference type="InterPro" id="IPR050366">
    <property type="entry name" value="BP-dependent_transpt_permease"/>
</dbReference>
<dbReference type="CDD" id="cd06261">
    <property type="entry name" value="TM_PBP2"/>
    <property type="match status" value="1"/>
</dbReference>
<evidence type="ECO:0000313" key="16">
    <source>
        <dbReference type="Proteomes" id="UP000198280"/>
    </source>
</evidence>
<evidence type="ECO:0000256" key="1">
    <source>
        <dbReference type="ARBA" id="ARBA00004429"/>
    </source>
</evidence>
<dbReference type="Gene3D" id="1.10.3720.10">
    <property type="entry name" value="MetI-like"/>
    <property type="match status" value="1"/>
</dbReference>
<evidence type="ECO:0000256" key="8">
    <source>
        <dbReference type="ARBA" id="ARBA00022989"/>
    </source>
</evidence>
<dbReference type="AlphaFoldDB" id="A0A239KWP0"/>
<dbReference type="GO" id="GO:0005886">
    <property type="term" value="C:plasma membrane"/>
    <property type="evidence" value="ECO:0007669"/>
    <property type="project" value="UniProtKB-SubCell"/>
</dbReference>
<dbReference type="InterPro" id="IPR000515">
    <property type="entry name" value="MetI-like"/>
</dbReference>
<dbReference type="Pfam" id="PF00528">
    <property type="entry name" value="BPD_transp_1"/>
    <property type="match status" value="1"/>
</dbReference>
<dbReference type="EMBL" id="FZOF01000017">
    <property type="protein sequence ID" value="SNT22651.1"/>
    <property type="molecule type" value="Genomic_DNA"/>
</dbReference>
<evidence type="ECO:0000256" key="7">
    <source>
        <dbReference type="ARBA" id="ARBA00022927"/>
    </source>
</evidence>